<keyword evidence="4 9" id="KW-0547">Nucleotide-binding</keyword>
<organism evidence="12 13">
    <name type="scientific">Riccia sorocarpa</name>
    <dbReference type="NCBI Taxonomy" id="122646"/>
    <lineage>
        <taxon>Eukaryota</taxon>
        <taxon>Viridiplantae</taxon>
        <taxon>Streptophyta</taxon>
        <taxon>Embryophyta</taxon>
        <taxon>Marchantiophyta</taxon>
        <taxon>Marchantiopsida</taxon>
        <taxon>Marchantiidae</taxon>
        <taxon>Marchantiales</taxon>
        <taxon>Ricciaceae</taxon>
        <taxon>Riccia</taxon>
    </lineage>
</organism>
<dbReference type="InterPro" id="IPR017441">
    <property type="entry name" value="Protein_kinase_ATP_BS"/>
</dbReference>
<evidence type="ECO:0000256" key="1">
    <source>
        <dbReference type="ARBA" id="ARBA00006529"/>
    </source>
</evidence>
<dbReference type="SMART" id="SM00220">
    <property type="entry name" value="S_TKc"/>
    <property type="match status" value="1"/>
</dbReference>
<feature type="compositionally biased region" description="Polar residues" evidence="10">
    <location>
        <begin position="481"/>
        <end position="490"/>
    </location>
</feature>
<evidence type="ECO:0000256" key="5">
    <source>
        <dbReference type="ARBA" id="ARBA00022777"/>
    </source>
</evidence>
<feature type="compositionally biased region" description="Polar residues" evidence="10">
    <location>
        <begin position="170"/>
        <end position="183"/>
    </location>
</feature>
<dbReference type="GO" id="GO:0005524">
    <property type="term" value="F:ATP binding"/>
    <property type="evidence" value="ECO:0007669"/>
    <property type="project" value="UniProtKB-UniRule"/>
</dbReference>
<keyword evidence="13" id="KW-1185">Reference proteome</keyword>
<feature type="compositionally biased region" description="Polar residues" evidence="10">
    <location>
        <begin position="291"/>
        <end position="302"/>
    </location>
</feature>
<feature type="compositionally biased region" description="Basic and acidic residues" evidence="10">
    <location>
        <begin position="118"/>
        <end position="130"/>
    </location>
</feature>
<comment type="caution">
    <text evidence="12">The sequence shown here is derived from an EMBL/GenBank/DDBJ whole genome shotgun (WGS) entry which is preliminary data.</text>
</comment>
<dbReference type="InterPro" id="IPR011009">
    <property type="entry name" value="Kinase-like_dom_sf"/>
</dbReference>
<evidence type="ECO:0000256" key="9">
    <source>
        <dbReference type="PROSITE-ProRule" id="PRU10141"/>
    </source>
</evidence>
<accession>A0ABD3HG16</accession>
<evidence type="ECO:0000256" key="6">
    <source>
        <dbReference type="ARBA" id="ARBA00022840"/>
    </source>
</evidence>
<feature type="compositionally biased region" description="Pro residues" evidence="10">
    <location>
        <begin position="536"/>
        <end position="548"/>
    </location>
</feature>
<feature type="binding site" evidence="9">
    <location>
        <position position="581"/>
    </location>
    <ligand>
        <name>ATP</name>
        <dbReference type="ChEBI" id="CHEBI:30616"/>
    </ligand>
</feature>
<dbReference type="SUPFAM" id="SSF56112">
    <property type="entry name" value="Protein kinase-like (PK-like)"/>
    <property type="match status" value="1"/>
</dbReference>
<keyword evidence="6 9" id="KW-0067">ATP-binding</keyword>
<evidence type="ECO:0000256" key="3">
    <source>
        <dbReference type="ARBA" id="ARBA00022679"/>
    </source>
</evidence>
<dbReference type="GO" id="GO:0004709">
    <property type="term" value="F:MAP kinase kinase kinase activity"/>
    <property type="evidence" value="ECO:0007669"/>
    <property type="project" value="UniProtKB-EC"/>
</dbReference>
<protein>
    <recommendedName>
        <fullName evidence="2">mitogen-activated protein kinase kinase kinase</fullName>
        <ecNumber evidence="2">2.7.11.25</ecNumber>
    </recommendedName>
</protein>
<evidence type="ECO:0000256" key="7">
    <source>
        <dbReference type="ARBA" id="ARBA00047559"/>
    </source>
</evidence>
<comment type="similarity">
    <text evidence="1">Belongs to the protein kinase superfamily. STE Ser/Thr protein kinase family. MAP kinase kinase kinase subfamily.</text>
</comment>
<dbReference type="Proteomes" id="UP001633002">
    <property type="component" value="Unassembled WGS sequence"/>
</dbReference>
<feature type="region of interest" description="Disordered" evidence="10">
    <location>
        <begin position="1"/>
        <end position="130"/>
    </location>
</feature>
<comment type="catalytic activity">
    <reaction evidence="8">
        <text>L-seryl-[protein] + ATP = O-phospho-L-seryl-[protein] + ADP + H(+)</text>
        <dbReference type="Rhea" id="RHEA:17989"/>
        <dbReference type="Rhea" id="RHEA-COMP:9863"/>
        <dbReference type="Rhea" id="RHEA-COMP:11604"/>
        <dbReference type="ChEBI" id="CHEBI:15378"/>
        <dbReference type="ChEBI" id="CHEBI:29999"/>
        <dbReference type="ChEBI" id="CHEBI:30616"/>
        <dbReference type="ChEBI" id="CHEBI:83421"/>
        <dbReference type="ChEBI" id="CHEBI:456216"/>
        <dbReference type="EC" id="2.7.11.25"/>
    </reaction>
</comment>
<evidence type="ECO:0000313" key="12">
    <source>
        <dbReference type="EMBL" id="KAL3690467.1"/>
    </source>
</evidence>
<evidence type="ECO:0000259" key="11">
    <source>
        <dbReference type="PROSITE" id="PS50011"/>
    </source>
</evidence>
<feature type="compositionally biased region" description="Polar residues" evidence="10">
    <location>
        <begin position="346"/>
        <end position="364"/>
    </location>
</feature>
<evidence type="ECO:0000256" key="2">
    <source>
        <dbReference type="ARBA" id="ARBA00012406"/>
    </source>
</evidence>
<feature type="compositionally biased region" description="Polar residues" evidence="10">
    <location>
        <begin position="66"/>
        <end position="75"/>
    </location>
</feature>
<gene>
    <name evidence="12" type="ORF">R1sor_016776</name>
</gene>
<dbReference type="PANTHER" id="PTHR48016:SF17">
    <property type="entry name" value="MITOGEN-ACTIVATED PROTEIN KINASE KINASE KINASE YODA"/>
    <property type="match status" value="1"/>
</dbReference>
<feature type="compositionally biased region" description="Pro residues" evidence="10">
    <location>
        <begin position="440"/>
        <end position="457"/>
    </location>
</feature>
<dbReference type="InterPro" id="IPR050538">
    <property type="entry name" value="MAP_kinase_kinase_kinase"/>
</dbReference>
<feature type="domain" description="Protein kinase" evidence="11">
    <location>
        <begin position="552"/>
        <end position="810"/>
    </location>
</feature>
<dbReference type="EC" id="2.7.11.25" evidence="2"/>
<evidence type="ECO:0000313" key="13">
    <source>
        <dbReference type="Proteomes" id="UP001633002"/>
    </source>
</evidence>
<dbReference type="PANTHER" id="PTHR48016">
    <property type="entry name" value="MAP KINASE KINASE KINASE SSK2-RELATED-RELATED"/>
    <property type="match status" value="1"/>
</dbReference>
<feature type="region of interest" description="Disordered" evidence="10">
    <location>
        <begin position="170"/>
        <end position="197"/>
    </location>
</feature>
<name>A0ABD3HG16_9MARC</name>
<dbReference type="Pfam" id="PF00069">
    <property type="entry name" value="Pkinase"/>
    <property type="match status" value="1"/>
</dbReference>
<sequence>MLSSMKKLFRKGPSSPSCKDKGPPSPDSGDSSGKLSRGFRRRKASSDGYSSSGGKCSNAEAAPHNVPSNGRSDINQVFPLSPRGSGFDGYCSSQNESPRPAPVTKSVKSNTKTGTGRSKSEERNLQKVAERLGVPPNLLVDYPILETSGDYIGESATDSEDDQLITETPSTISHKSEIPSSFEFQRPPSDVAKDYGSDYEVRKSLRTTISESELQHMTSKSDQMPGSDDASRFSGEKLVGIYKPLTRATDRMGNVHSAKSLPEQVSNGYVNSMSPGRQSWMRCDVIRNSTADSRLSPSWSEEGSTETRYLGAPHYNSRAEQRRSTPLENGSPYRTGEELGPELNTRIPNKSTLQSLSPRSTNFLSHGLHSPKSQCSPRSRVVAAPSGWHSPDGRSCSSTSSSARGRQDWSDSNGSVSPQWGHNGNPSPDRCLRSEKSYPLPAPPPQSPPQHPLPPYVAPRAVQLNKYQDSPQQRQHREQRPATSSGSKVNPPSSPYFPVSPRPSPPRSPLPSSPRPLTIPYSPRSPLLGPSLTGYPSPPKSPSRPPKVPTKWKKIKEIGKGSFGTVYEAINMDDGSFFAVKVSHGETITPEIQKEIEVLSYLKHPNVVQYYGTGQEDGHLCIFLELMQNSLQCIIKQVESFDGEFFNEALISMYTRQILQGLEYLHSKNTIHRDIKCANILVDKDGQVKLADFGLSKEVGLNPVTSCKGTPYFMAPEILKPEKSGGSSKGYGLAVDIWSLGCTVIEMADGGKPPWSGAEGFSWFFNLLKRELPPLPPHLSPGCVDFIRSCLRFKPEDRPTASELLRHRFVANAPSTAFAPTTSVPIFPSYGSPSPTLILRNGYSNEARCLARPLVALQMLPSPPSPDHEPKVQRLWAISRIFKRKLATALVGHDSSQGNHQAPLTF</sequence>
<keyword evidence="3" id="KW-0808">Transferase</keyword>
<proteinExistence type="inferred from homology"/>
<evidence type="ECO:0000256" key="4">
    <source>
        <dbReference type="ARBA" id="ARBA00022741"/>
    </source>
</evidence>
<feature type="compositionally biased region" description="Polar residues" evidence="10">
    <location>
        <begin position="410"/>
        <end position="426"/>
    </location>
</feature>
<dbReference type="PROSITE" id="PS00107">
    <property type="entry name" value="PROTEIN_KINASE_ATP"/>
    <property type="match status" value="1"/>
</dbReference>
<feature type="compositionally biased region" description="Polar residues" evidence="10">
    <location>
        <begin position="210"/>
        <end position="224"/>
    </location>
</feature>
<dbReference type="AlphaFoldDB" id="A0ABD3HG16"/>
<evidence type="ECO:0000256" key="8">
    <source>
        <dbReference type="ARBA" id="ARBA00048329"/>
    </source>
</evidence>
<keyword evidence="5" id="KW-0418">Kinase</keyword>
<dbReference type="Gene3D" id="1.10.510.10">
    <property type="entry name" value="Transferase(Phosphotransferase) domain 1"/>
    <property type="match status" value="1"/>
</dbReference>
<dbReference type="InterPro" id="IPR000719">
    <property type="entry name" value="Prot_kinase_dom"/>
</dbReference>
<feature type="compositionally biased region" description="Polar residues" evidence="10">
    <location>
        <begin position="106"/>
        <end position="117"/>
    </location>
</feature>
<feature type="compositionally biased region" description="Pro residues" evidence="10">
    <location>
        <begin position="492"/>
        <end position="514"/>
    </location>
</feature>
<dbReference type="EMBL" id="JBJQOH010000004">
    <property type="protein sequence ID" value="KAL3690467.1"/>
    <property type="molecule type" value="Genomic_DNA"/>
</dbReference>
<evidence type="ECO:0000256" key="10">
    <source>
        <dbReference type="SAM" id="MobiDB-lite"/>
    </source>
</evidence>
<reference evidence="12 13" key="1">
    <citation type="submission" date="2024-09" db="EMBL/GenBank/DDBJ databases">
        <title>Chromosome-scale assembly of Riccia sorocarpa.</title>
        <authorList>
            <person name="Paukszto L."/>
        </authorList>
    </citation>
    <scope>NUCLEOTIDE SEQUENCE [LARGE SCALE GENOMIC DNA]</scope>
    <source>
        <strain evidence="12">LP-2024</strain>
        <tissue evidence="12">Aerial parts of the thallus</tissue>
    </source>
</reference>
<comment type="catalytic activity">
    <reaction evidence="7">
        <text>L-threonyl-[protein] + ATP = O-phospho-L-threonyl-[protein] + ADP + H(+)</text>
        <dbReference type="Rhea" id="RHEA:46608"/>
        <dbReference type="Rhea" id="RHEA-COMP:11060"/>
        <dbReference type="Rhea" id="RHEA-COMP:11605"/>
        <dbReference type="ChEBI" id="CHEBI:15378"/>
        <dbReference type="ChEBI" id="CHEBI:30013"/>
        <dbReference type="ChEBI" id="CHEBI:30616"/>
        <dbReference type="ChEBI" id="CHEBI:61977"/>
        <dbReference type="ChEBI" id="CHEBI:456216"/>
        <dbReference type="EC" id="2.7.11.25"/>
    </reaction>
</comment>
<dbReference type="PROSITE" id="PS50011">
    <property type="entry name" value="PROTEIN_KINASE_DOM"/>
    <property type="match status" value="1"/>
</dbReference>
<feature type="region of interest" description="Disordered" evidence="10">
    <location>
        <begin position="291"/>
        <end position="550"/>
    </location>
</feature>
<feature type="region of interest" description="Disordered" evidence="10">
    <location>
        <begin position="210"/>
        <end position="235"/>
    </location>
</feature>